<accession>A0ABX7I5S0</accession>
<name>A0ABX7I5S0_9BACT</name>
<dbReference type="InterPro" id="IPR014327">
    <property type="entry name" value="RNA_pol_sigma70_bacteroid"/>
</dbReference>
<evidence type="ECO:0000313" key="7">
    <source>
        <dbReference type="EMBL" id="QRR01441.1"/>
    </source>
</evidence>
<feature type="domain" description="RNA polymerase sigma-70 region 2" evidence="5">
    <location>
        <begin position="31"/>
        <end position="95"/>
    </location>
</feature>
<proteinExistence type="inferred from homology"/>
<keyword evidence="8" id="KW-1185">Reference proteome</keyword>
<gene>
    <name evidence="7" type="ORF">HWI92_11260</name>
</gene>
<evidence type="ECO:0000256" key="4">
    <source>
        <dbReference type="ARBA" id="ARBA00023163"/>
    </source>
</evidence>
<dbReference type="SUPFAM" id="SSF88659">
    <property type="entry name" value="Sigma3 and sigma4 domains of RNA polymerase sigma factors"/>
    <property type="match status" value="1"/>
</dbReference>
<dbReference type="InterPro" id="IPR039425">
    <property type="entry name" value="RNA_pol_sigma-70-like"/>
</dbReference>
<evidence type="ECO:0000259" key="5">
    <source>
        <dbReference type="Pfam" id="PF04542"/>
    </source>
</evidence>
<dbReference type="InterPro" id="IPR007627">
    <property type="entry name" value="RNA_pol_sigma70_r2"/>
</dbReference>
<evidence type="ECO:0000256" key="1">
    <source>
        <dbReference type="ARBA" id="ARBA00010641"/>
    </source>
</evidence>
<dbReference type="PANTHER" id="PTHR43133:SF46">
    <property type="entry name" value="RNA POLYMERASE SIGMA-70 FACTOR ECF SUBFAMILY"/>
    <property type="match status" value="1"/>
</dbReference>
<reference evidence="7 8" key="1">
    <citation type="submission" date="2020-06" db="EMBL/GenBank/DDBJ databases">
        <title>Dyadobacter sandarakinus sp. nov., isolated from the soil of the Arctic Yellow River Station.</title>
        <authorList>
            <person name="Zhang Y."/>
            <person name="Peng F."/>
        </authorList>
    </citation>
    <scope>NUCLEOTIDE SEQUENCE [LARGE SCALE GENOMIC DNA]</scope>
    <source>
        <strain evidence="7 8">Q3-56</strain>
    </source>
</reference>
<organism evidence="7 8">
    <name type="scientific">Dyadobacter sandarakinus</name>
    <dbReference type="NCBI Taxonomy" id="2747268"/>
    <lineage>
        <taxon>Bacteria</taxon>
        <taxon>Pseudomonadati</taxon>
        <taxon>Bacteroidota</taxon>
        <taxon>Cytophagia</taxon>
        <taxon>Cytophagales</taxon>
        <taxon>Spirosomataceae</taxon>
        <taxon>Dyadobacter</taxon>
    </lineage>
</organism>
<dbReference type="InterPro" id="IPR013249">
    <property type="entry name" value="RNA_pol_sigma70_r4_t2"/>
</dbReference>
<dbReference type="InterPro" id="IPR013325">
    <property type="entry name" value="RNA_pol_sigma_r2"/>
</dbReference>
<dbReference type="InterPro" id="IPR036388">
    <property type="entry name" value="WH-like_DNA-bd_sf"/>
</dbReference>
<dbReference type="PANTHER" id="PTHR43133">
    <property type="entry name" value="RNA POLYMERASE ECF-TYPE SIGMA FACTO"/>
    <property type="match status" value="1"/>
</dbReference>
<protein>
    <submittedName>
        <fullName evidence="7">RNA polymerase sigma-70 factor</fullName>
    </submittedName>
</protein>
<dbReference type="NCBIfam" id="TIGR02937">
    <property type="entry name" value="sigma70-ECF"/>
    <property type="match status" value="1"/>
</dbReference>
<keyword evidence="4" id="KW-0804">Transcription</keyword>
<dbReference type="NCBIfam" id="TIGR02985">
    <property type="entry name" value="Sig70_bacteroi1"/>
    <property type="match status" value="1"/>
</dbReference>
<dbReference type="Gene3D" id="1.10.1740.10">
    <property type="match status" value="1"/>
</dbReference>
<dbReference type="Pfam" id="PF04542">
    <property type="entry name" value="Sigma70_r2"/>
    <property type="match status" value="1"/>
</dbReference>
<comment type="similarity">
    <text evidence="1">Belongs to the sigma-70 factor family. ECF subfamily.</text>
</comment>
<dbReference type="RefSeq" id="WP_204663762.1">
    <property type="nucleotide sequence ID" value="NZ_CP056775.1"/>
</dbReference>
<dbReference type="Gene3D" id="1.10.10.10">
    <property type="entry name" value="Winged helix-like DNA-binding domain superfamily/Winged helix DNA-binding domain"/>
    <property type="match status" value="1"/>
</dbReference>
<dbReference type="InterPro" id="IPR014284">
    <property type="entry name" value="RNA_pol_sigma-70_dom"/>
</dbReference>
<dbReference type="Pfam" id="PF08281">
    <property type="entry name" value="Sigma70_r4_2"/>
    <property type="match status" value="1"/>
</dbReference>
<keyword evidence="2" id="KW-0805">Transcription regulation</keyword>
<evidence type="ECO:0000256" key="3">
    <source>
        <dbReference type="ARBA" id="ARBA00023082"/>
    </source>
</evidence>
<evidence type="ECO:0000313" key="8">
    <source>
        <dbReference type="Proteomes" id="UP000612680"/>
    </source>
</evidence>
<dbReference type="SUPFAM" id="SSF88946">
    <property type="entry name" value="Sigma2 domain of RNA polymerase sigma factors"/>
    <property type="match status" value="1"/>
</dbReference>
<dbReference type="Proteomes" id="UP000612680">
    <property type="component" value="Chromosome"/>
</dbReference>
<evidence type="ECO:0000256" key="2">
    <source>
        <dbReference type="ARBA" id="ARBA00023015"/>
    </source>
</evidence>
<dbReference type="CDD" id="cd06171">
    <property type="entry name" value="Sigma70_r4"/>
    <property type="match status" value="1"/>
</dbReference>
<dbReference type="EMBL" id="CP056775">
    <property type="protein sequence ID" value="QRR01441.1"/>
    <property type="molecule type" value="Genomic_DNA"/>
</dbReference>
<keyword evidence="3" id="KW-0731">Sigma factor</keyword>
<evidence type="ECO:0000259" key="6">
    <source>
        <dbReference type="Pfam" id="PF08281"/>
    </source>
</evidence>
<dbReference type="InterPro" id="IPR013324">
    <property type="entry name" value="RNA_pol_sigma_r3/r4-like"/>
</dbReference>
<sequence length="207" mass="23590">MPEFVPEKNSDIDNSILMLSSRADEAAFTTLFDRYKHKLYGYLLSLTGSEMLAEDIVQDVFIKIWTDRESLADVRNFDSYLFRMSKNHAINHFRRMSQEALIISEVFKADPSQNLTDDSIALQETERLLAAAIEKLPAQQRAVYELSRHQGHSHEEIADLLKISVHTVRNHMVQAMATIRTQLRSQADVYLLAALAISLTKCPCFSA</sequence>
<feature type="domain" description="RNA polymerase sigma factor 70 region 4 type 2" evidence="6">
    <location>
        <begin position="128"/>
        <end position="178"/>
    </location>
</feature>